<evidence type="ECO:0000313" key="2">
    <source>
        <dbReference type="Proteomes" id="UP000053669"/>
    </source>
</evidence>
<proteinExistence type="predicted"/>
<sequence length="66" mass="6897">MSYGEQPRAGGSPVVLNHVDQHGSCRRVAHRRHFVADQPAGPQDEGAGEAGALELTVADFVGTSAQ</sequence>
<dbReference type="EMBL" id="LMWU01000010">
    <property type="protein sequence ID" value="KUN72723.1"/>
    <property type="molecule type" value="Genomic_DNA"/>
</dbReference>
<organism evidence="1 2">
    <name type="scientific">Streptomyces canus</name>
    <dbReference type="NCBI Taxonomy" id="58343"/>
    <lineage>
        <taxon>Bacteria</taxon>
        <taxon>Bacillati</taxon>
        <taxon>Actinomycetota</taxon>
        <taxon>Actinomycetes</taxon>
        <taxon>Kitasatosporales</taxon>
        <taxon>Streptomycetaceae</taxon>
        <taxon>Streptomyces</taxon>
        <taxon>Streptomyces aurantiacus group</taxon>
    </lineage>
</organism>
<reference evidence="1 2" key="1">
    <citation type="submission" date="2015-10" db="EMBL/GenBank/DDBJ databases">
        <title>Draft genome sequence of Streptomyces canus DSM 40017, type strain for the species Streptomyces canus.</title>
        <authorList>
            <person name="Ruckert C."/>
            <person name="Winkler A."/>
            <person name="Kalinowski J."/>
            <person name="Kampfer P."/>
            <person name="Glaeser S."/>
        </authorList>
    </citation>
    <scope>NUCLEOTIDE SEQUENCE [LARGE SCALE GENOMIC DNA]</scope>
    <source>
        <strain evidence="1 2">DSM 40017</strain>
    </source>
</reference>
<dbReference type="Proteomes" id="UP000053669">
    <property type="component" value="Unassembled WGS sequence"/>
</dbReference>
<dbReference type="STRING" id="58343.AQJ46_11635"/>
<gene>
    <name evidence="1" type="ORF">AQJ46_11635</name>
</gene>
<protein>
    <submittedName>
        <fullName evidence="1">Uncharacterized protein</fullName>
    </submittedName>
</protein>
<dbReference type="AlphaFoldDB" id="A0A101SF71"/>
<evidence type="ECO:0000313" key="1">
    <source>
        <dbReference type="EMBL" id="KUN72723.1"/>
    </source>
</evidence>
<comment type="caution">
    <text evidence="1">The sequence shown here is derived from an EMBL/GenBank/DDBJ whole genome shotgun (WGS) entry which is preliminary data.</text>
</comment>
<accession>A0A101SF71</accession>
<name>A0A101SF71_9ACTN</name>